<organism evidence="1 2">
    <name type="scientific">Guyanagaster necrorhizus</name>
    <dbReference type="NCBI Taxonomy" id="856835"/>
    <lineage>
        <taxon>Eukaryota</taxon>
        <taxon>Fungi</taxon>
        <taxon>Dikarya</taxon>
        <taxon>Basidiomycota</taxon>
        <taxon>Agaricomycotina</taxon>
        <taxon>Agaricomycetes</taxon>
        <taxon>Agaricomycetidae</taxon>
        <taxon>Agaricales</taxon>
        <taxon>Marasmiineae</taxon>
        <taxon>Physalacriaceae</taxon>
        <taxon>Guyanagaster</taxon>
    </lineage>
</organism>
<dbReference type="GeneID" id="66106396"/>
<accession>A0A9P8AU98</accession>
<reference evidence="1" key="1">
    <citation type="submission" date="2020-11" db="EMBL/GenBank/DDBJ databases">
        <title>Adaptations for nitrogen fixation in a non-lichenized fungal sporocarp promotes dispersal by wood-feeding termites.</title>
        <authorList>
            <consortium name="DOE Joint Genome Institute"/>
            <person name="Koch R.A."/>
            <person name="Yoon G."/>
            <person name="Arayal U."/>
            <person name="Lail K."/>
            <person name="Amirebrahimi M."/>
            <person name="Labutti K."/>
            <person name="Lipzen A."/>
            <person name="Riley R."/>
            <person name="Barry K."/>
            <person name="Henrissat B."/>
            <person name="Grigoriev I.V."/>
            <person name="Herr J.R."/>
            <person name="Aime M.C."/>
        </authorList>
    </citation>
    <scope>NUCLEOTIDE SEQUENCE</scope>
    <source>
        <strain evidence="1">MCA 3950</strain>
    </source>
</reference>
<dbReference type="EMBL" id="MU250530">
    <property type="protein sequence ID" value="KAG7448248.1"/>
    <property type="molecule type" value="Genomic_DNA"/>
</dbReference>
<dbReference type="AlphaFoldDB" id="A0A9P8AU98"/>
<evidence type="ECO:0000313" key="1">
    <source>
        <dbReference type="EMBL" id="KAG7448248.1"/>
    </source>
</evidence>
<name>A0A9P8AU98_9AGAR</name>
<evidence type="ECO:0000313" key="2">
    <source>
        <dbReference type="Proteomes" id="UP000812287"/>
    </source>
</evidence>
<gene>
    <name evidence="1" type="ORF">BT62DRAFT_918665</name>
</gene>
<keyword evidence="2" id="KW-1185">Reference proteome</keyword>
<dbReference type="RefSeq" id="XP_043041748.1">
    <property type="nucleotide sequence ID" value="XM_043184099.1"/>
</dbReference>
<comment type="caution">
    <text evidence="1">The sequence shown here is derived from an EMBL/GenBank/DDBJ whole genome shotgun (WGS) entry which is preliminary data.</text>
</comment>
<dbReference type="Proteomes" id="UP000812287">
    <property type="component" value="Unassembled WGS sequence"/>
</dbReference>
<sequence>MKVVVGIRENASSLEIPAPCQNECCLFRASVDPPSSKVSTGGPNPSMLLTGYAFQWSNMSEARRLNLRSIMRTSRIAETQSGRPYSAKNVQQDKELNVHNISIGTIGPASPNETGVFPTGAFRILKVELKEPFLAPEVHMALKVHTPIKSTIVLEVAATIGAASGPVTNLESIEFKDLLGPDEAKVPRHQTGQVVNPCGMVIAL</sequence>
<proteinExistence type="predicted"/>
<protein>
    <submittedName>
        <fullName evidence="1">Uncharacterized protein</fullName>
    </submittedName>
</protein>